<dbReference type="EMBL" id="ML014122">
    <property type="protein sequence ID" value="RKP03504.1"/>
    <property type="molecule type" value="Genomic_DNA"/>
</dbReference>
<feature type="region of interest" description="Disordered" evidence="7">
    <location>
        <begin position="353"/>
        <end position="394"/>
    </location>
</feature>
<dbReference type="OrthoDB" id="76676at2759"/>
<accession>A0A4P9XDC5</accession>
<evidence type="ECO:0000313" key="9">
    <source>
        <dbReference type="Proteomes" id="UP000274922"/>
    </source>
</evidence>
<dbReference type="GO" id="GO:0032968">
    <property type="term" value="P:positive regulation of transcription elongation by RNA polymerase II"/>
    <property type="evidence" value="ECO:0007669"/>
    <property type="project" value="InterPro"/>
</dbReference>
<feature type="compositionally biased region" description="Low complexity" evidence="7">
    <location>
        <begin position="658"/>
        <end position="676"/>
    </location>
</feature>
<dbReference type="GO" id="GO:0005674">
    <property type="term" value="C:transcription factor TFIIF complex"/>
    <property type="evidence" value="ECO:0007669"/>
    <property type="project" value="TreeGrafter"/>
</dbReference>
<dbReference type="SUPFAM" id="SSF50916">
    <property type="entry name" value="Rap30/74 interaction domains"/>
    <property type="match status" value="1"/>
</dbReference>
<keyword evidence="3" id="KW-0805">Transcription regulation</keyword>
<evidence type="ECO:0000256" key="5">
    <source>
        <dbReference type="ARBA" id="ARBA00023163"/>
    </source>
</evidence>
<proteinExistence type="inferred from homology"/>
<organism evidence="8 9">
    <name type="scientific">Caulochytrium protostelioides</name>
    <dbReference type="NCBI Taxonomy" id="1555241"/>
    <lineage>
        <taxon>Eukaryota</taxon>
        <taxon>Fungi</taxon>
        <taxon>Fungi incertae sedis</taxon>
        <taxon>Chytridiomycota</taxon>
        <taxon>Chytridiomycota incertae sedis</taxon>
        <taxon>Chytridiomycetes</taxon>
        <taxon>Caulochytriales</taxon>
        <taxon>Caulochytriaceae</taxon>
        <taxon>Caulochytrium</taxon>
    </lineage>
</organism>
<dbReference type="GO" id="GO:0006367">
    <property type="term" value="P:transcription initiation at RNA polymerase II promoter"/>
    <property type="evidence" value="ECO:0007669"/>
    <property type="project" value="InterPro"/>
</dbReference>
<keyword evidence="9" id="KW-1185">Reference proteome</keyword>
<dbReference type="GO" id="GO:0001096">
    <property type="term" value="F:TFIIF-class transcription factor complex binding"/>
    <property type="evidence" value="ECO:0007669"/>
    <property type="project" value="TreeGrafter"/>
</dbReference>
<comment type="subcellular location">
    <subcellularLocation>
        <location evidence="1">Nucleus</location>
    </subcellularLocation>
</comment>
<feature type="region of interest" description="Disordered" evidence="7">
    <location>
        <begin position="462"/>
        <end position="481"/>
    </location>
</feature>
<dbReference type="PANTHER" id="PTHR13011">
    <property type="entry name" value="TFIIF-ALPHA"/>
    <property type="match status" value="1"/>
</dbReference>
<evidence type="ECO:0000256" key="2">
    <source>
        <dbReference type="ARBA" id="ARBA00005249"/>
    </source>
</evidence>
<comment type="similarity">
    <text evidence="2">Belongs to the TFIIF alpha subunit family.</text>
</comment>
<keyword evidence="4" id="KW-0238">DNA-binding</keyword>
<dbReference type="STRING" id="1555241.A0A4P9XDC5"/>
<dbReference type="PANTHER" id="PTHR13011:SF0">
    <property type="entry name" value="GENERAL TRANSCRIPTION FACTOR IIF SUBUNIT 1"/>
    <property type="match status" value="1"/>
</dbReference>
<dbReference type="Pfam" id="PF05793">
    <property type="entry name" value="TFIIF_alpha"/>
    <property type="match status" value="1"/>
</dbReference>
<feature type="compositionally biased region" description="Polar residues" evidence="7">
    <location>
        <begin position="200"/>
        <end position="210"/>
    </location>
</feature>
<evidence type="ECO:0000313" key="8">
    <source>
        <dbReference type="EMBL" id="RKP03504.1"/>
    </source>
</evidence>
<evidence type="ECO:0000256" key="1">
    <source>
        <dbReference type="ARBA" id="ARBA00004123"/>
    </source>
</evidence>
<evidence type="ECO:0000256" key="3">
    <source>
        <dbReference type="ARBA" id="ARBA00023015"/>
    </source>
</evidence>
<keyword evidence="6" id="KW-0539">Nucleus</keyword>
<feature type="compositionally biased region" description="Low complexity" evidence="7">
    <location>
        <begin position="739"/>
        <end position="763"/>
    </location>
</feature>
<sequence length="835" mass="86807">MSAPGSAQPTTAGASHGPATEYREFKLVSTKTALQHHVMRVLDKSFDIHKLQMPVTLVRDVPIYDSGQQRQAALEKLRASWSSKGKRAMKYRAKVRAKARAEAKAKKEEADSGFAGPVDAASAAAAAASSAQSTAAAAAAQNGTTPANETAAAGEAAAKAAKEGDEAATGDGADGADGDDGSDDEPPKPKADMTQVAPFGQTTRQRNPQSAFKPKSKTMFWGRREGESEEEDENGKIAELRGKPRGLDMDRFPWVLSDYENQSQYTGNVEGGQNSNYVLFVFTDDGFRVLPASKWYKFTPKRAYRKLNIDEAEAVMRSATRGGYHSQRWIMRADQEKEEAAAAAAVAAAAGGGAGGAAGSKSTSGALAPSGSGLKREVGIKREGKPGSDGVAPLLARPGFRKFEEKVMRKEQQQFEAHRERVAAYRDVGEDMDYEEEFADDEVVNLGMEDSEARREAEFRQYGLAGRRAHHDDVVSEDEAMDDAAVADAAAPDGAARANKKIKRALLKLDNNDAYESDEENPYVSGDEEGEGDSASSSDEDEDEASGDDDAAASGDASKRASQAGTAGDAAIKTEPGTAAAAATDTATVASPAPSAKSSAAAPTSATTARPSSAASTTTSTAASTAAGRASPSVAGSSTSPHPSTSAPKRKREGLPHSASTSSLASAAGGASAAAAKRARADRAGGASGGASPTPPVPSLSEVLAREKVQRRRQTGSGSPNAAAVRPGSASPGNQSPTGRASPSGKASPASGKASPGRGSPRGSTGGETPKVLTRADVIAVFKKLGGPATVQQVVRELDRFLGVDENKGLLREHLHKLVDRDRTTQTMTLRAKYR</sequence>
<keyword evidence="5" id="KW-0804">Transcription</keyword>
<feature type="compositionally biased region" description="Acidic residues" evidence="7">
    <location>
        <begin position="174"/>
        <end position="184"/>
    </location>
</feature>
<feature type="region of interest" description="Disordered" evidence="7">
    <location>
        <begin position="140"/>
        <end position="235"/>
    </location>
</feature>
<dbReference type="GO" id="GO:0003677">
    <property type="term" value="F:DNA binding"/>
    <property type="evidence" value="ECO:0007669"/>
    <property type="project" value="UniProtKB-KW"/>
</dbReference>
<feature type="compositionally biased region" description="Basic and acidic residues" evidence="7">
    <location>
        <begin position="374"/>
        <end position="386"/>
    </location>
</feature>
<dbReference type="Proteomes" id="UP000274922">
    <property type="component" value="Unassembled WGS sequence"/>
</dbReference>
<reference evidence="9" key="1">
    <citation type="journal article" date="2018" name="Nat. Microbiol.">
        <title>Leveraging single-cell genomics to expand the fungal tree of life.</title>
        <authorList>
            <person name="Ahrendt S.R."/>
            <person name="Quandt C.A."/>
            <person name="Ciobanu D."/>
            <person name="Clum A."/>
            <person name="Salamov A."/>
            <person name="Andreopoulos B."/>
            <person name="Cheng J.F."/>
            <person name="Woyke T."/>
            <person name="Pelin A."/>
            <person name="Henrissat B."/>
            <person name="Reynolds N.K."/>
            <person name="Benny G.L."/>
            <person name="Smith M.E."/>
            <person name="James T.Y."/>
            <person name="Grigoriev I.V."/>
        </authorList>
    </citation>
    <scope>NUCLEOTIDE SEQUENCE [LARGE SCALE GENOMIC DNA]</scope>
    <source>
        <strain evidence="9">ATCC 52028</strain>
    </source>
</reference>
<name>A0A4P9XDC5_9FUNG</name>
<protein>
    <submittedName>
        <fullName evidence="8">Uncharacterized protein</fullName>
    </submittedName>
</protein>
<dbReference type="InterPro" id="IPR008851">
    <property type="entry name" value="TFIIF-alpha"/>
</dbReference>
<feature type="compositionally biased region" description="Acidic residues" evidence="7">
    <location>
        <begin position="513"/>
        <end position="551"/>
    </location>
</feature>
<evidence type="ECO:0000256" key="4">
    <source>
        <dbReference type="ARBA" id="ARBA00023125"/>
    </source>
</evidence>
<dbReference type="GO" id="GO:0016251">
    <property type="term" value="F:RNA polymerase II general transcription initiation factor activity"/>
    <property type="evidence" value="ECO:0007669"/>
    <property type="project" value="TreeGrafter"/>
</dbReference>
<feature type="compositionally biased region" description="Low complexity" evidence="7">
    <location>
        <begin position="140"/>
        <end position="159"/>
    </location>
</feature>
<dbReference type="AlphaFoldDB" id="A0A4P9XDC5"/>
<feature type="region of interest" description="Disordered" evidence="7">
    <location>
        <begin position="507"/>
        <end position="772"/>
    </location>
</feature>
<evidence type="ECO:0000256" key="6">
    <source>
        <dbReference type="ARBA" id="ARBA00023242"/>
    </source>
</evidence>
<gene>
    <name evidence="8" type="ORF">CXG81DRAFT_23901</name>
</gene>
<evidence type="ECO:0000256" key="7">
    <source>
        <dbReference type="SAM" id="MobiDB-lite"/>
    </source>
</evidence>
<feature type="compositionally biased region" description="Low complexity" evidence="7">
    <location>
        <begin position="578"/>
        <end position="646"/>
    </location>
</feature>
<dbReference type="InterPro" id="IPR011039">
    <property type="entry name" value="TFIIF_interaction"/>
</dbReference>